<reference evidence="2" key="2">
    <citation type="submission" date="2015-01" db="EMBL/GenBank/DDBJ databases">
        <title>Evolutionary Origins and Diversification of the Mycorrhizal Mutualists.</title>
        <authorList>
            <consortium name="DOE Joint Genome Institute"/>
            <consortium name="Mycorrhizal Genomics Consortium"/>
            <person name="Kohler A."/>
            <person name="Kuo A."/>
            <person name="Nagy L.G."/>
            <person name="Floudas D."/>
            <person name="Copeland A."/>
            <person name="Barry K.W."/>
            <person name="Cichocki N."/>
            <person name="Veneault-Fourrey C."/>
            <person name="LaButti K."/>
            <person name="Lindquist E.A."/>
            <person name="Lipzen A."/>
            <person name="Lundell T."/>
            <person name="Morin E."/>
            <person name="Murat C."/>
            <person name="Riley R."/>
            <person name="Ohm R."/>
            <person name="Sun H."/>
            <person name="Tunlid A."/>
            <person name="Henrissat B."/>
            <person name="Grigoriev I.V."/>
            <person name="Hibbett D.S."/>
            <person name="Martin F."/>
        </authorList>
    </citation>
    <scope>NUCLEOTIDE SEQUENCE [LARGE SCALE GENOMIC DNA]</scope>
    <source>
        <strain evidence="2">Marx 270</strain>
    </source>
</reference>
<sequence>MTPYQSFMVRFEVITNGDECARERMWDRCCEQLMELVPVHRALNGRIHLFLQIASPVSNAMPVCYVIALYAGFKCFLAECHQFNDVILKRTAVTRYELDPVIRGAREAAM</sequence>
<proteinExistence type="predicted"/>
<dbReference type="HOGENOM" id="CLU_2172083_0_0_1"/>
<organism evidence="1 2">
    <name type="scientific">Pisolithus tinctorius Marx 270</name>
    <dbReference type="NCBI Taxonomy" id="870435"/>
    <lineage>
        <taxon>Eukaryota</taxon>
        <taxon>Fungi</taxon>
        <taxon>Dikarya</taxon>
        <taxon>Basidiomycota</taxon>
        <taxon>Agaricomycotina</taxon>
        <taxon>Agaricomycetes</taxon>
        <taxon>Agaricomycetidae</taxon>
        <taxon>Boletales</taxon>
        <taxon>Sclerodermatineae</taxon>
        <taxon>Pisolithaceae</taxon>
        <taxon>Pisolithus</taxon>
    </lineage>
</organism>
<name>A0A0C3NSB9_PISTI</name>
<protein>
    <submittedName>
        <fullName evidence="1">Uncharacterized protein</fullName>
    </submittedName>
</protein>
<reference evidence="1 2" key="1">
    <citation type="submission" date="2014-04" db="EMBL/GenBank/DDBJ databases">
        <authorList>
            <consortium name="DOE Joint Genome Institute"/>
            <person name="Kuo A."/>
            <person name="Kohler A."/>
            <person name="Costa M.D."/>
            <person name="Nagy L.G."/>
            <person name="Floudas D."/>
            <person name="Copeland A."/>
            <person name="Barry K.W."/>
            <person name="Cichocki N."/>
            <person name="Veneault-Fourrey C."/>
            <person name="LaButti K."/>
            <person name="Lindquist E.A."/>
            <person name="Lipzen A."/>
            <person name="Lundell T."/>
            <person name="Morin E."/>
            <person name="Murat C."/>
            <person name="Sun H."/>
            <person name="Tunlid A."/>
            <person name="Henrissat B."/>
            <person name="Grigoriev I.V."/>
            <person name="Hibbett D.S."/>
            <person name="Martin F."/>
            <person name="Nordberg H.P."/>
            <person name="Cantor M.N."/>
            <person name="Hua S.X."/>
        </authorList>
    </citation>
    <scope>NUCLEOTIDE SEQUENCE [LARGE SCALE GENOMIC DNA]</scope>
    <source>
        <strain evidence="1 2">Marx 270</strain>
    </source>
</reference>
<gene>
    <name evidence="1" type="ORF">M404DRAFT_1001250</name>
</gene>
<dbReference type="AlphaFoldDB" id="A0A0C3NSB9"/>
<keyword evidence="2" id="KW-1185">Reference proteome</keyword>
<dbReference type="EMBL" id="KN831975">
    <property type="protein sequence ID" value="KIO03740.1"/>
    <property type="molecule type" value="Genomic_DNA"/>
</dbReference>
<dbReference type="Proteomes" id="UP000054217">
    <property type="component" value="Unassembled WGS sequence"/>
</dbReference>
<evidence type="ECO:0000313" key="2">
    <source>
        <dbReference type="Proteomes" id="UP000054217"/>
    </source>
</evidence>
<dbReference type="InParanoid" id="A0A0C3NSB9"/>
<evidence type="ECO:0000313" key="1">
    <source>
        <dbReference type="EMBL" id="KIO03740.1"/>
    </source>
</evidence>
<accession>A0A0C3NSB9</accession>